<feature type="signal peptide" evidence="1">
    <location>
        <begin position="1"/>
        <end position="24"/>
    </location>
</feature>
<accession>A0A0V0GTP5</accession>
<evidence type="ECO:0000313" key="2">
    <source>
        <dbReference type="EMBL" id="JAP11470.1"/>
    </source>
</evidence>
<feature type="chain" id="PRO_5006865484" evidence="1">
    <location>
        <begin position="25"/>
        <end position="76"/>
    </location>
</feature>
<reference evidence="2" key="1">
    <citation type="submission" date="2015-12" db="EMBL/GenBank/DDBJ databases">
        <title>Gene expression during late stages of embryo sac development: a critical building block for successful pollen-pistil interactions.</title>
        <authorList>
            <person name="Liu Y."/>
            <person name="Joly V."/>
            <person name="Sabar M."/>
            <person name="Matton D.P."/>
        </authorList>
    </citation>
    <scope>NUCLEOTIDE SEQUENCE</scope>
</reference>
<evidence type="ECO:0000256" key="1">
    <source>
        <dbReference type="SAM" id="SignalP"/>
    </source>
</evidence>
<name>A0A0V0GTP5_SOLCH</name>
<proteinExistence type="predicted"/>
<feature type="non-terminal residue" evidence="2">
    <location>
        <position position="1"/>
    </location>
</feature>
<keyword evidence="1" id="KW-0732">Signal</keyword>
<dbReference type="AlphaFoldDB" id="A0A0V0GTP5"/>
<dbReference type="EMBL" id="GEDG01031266">
    <property type="protein sequence ID" value="JAP11470.1"/>
    <property type="molecule type" value="Transcribed_RNA"/>
</dbReference>
<sequence>KTLHLTSLYRLFLCLISLMSNIHPFATNSGGKGVACTHPKTLYFRQFSSRSSSKARSSGGIYSPTVRNYFHLMVIF</sequence>
<organism evidence="2">
    <name type="scientific">Solanum chacoense</name>
    <name type="common">Chaco potato</name>
    <dbReference type="NCBI Taxonomy" id="4108"/>
    <lineage>
        <taxon>Eukaryota</taxon>
        <taxon>Viridiplantae</taxon>
        <taxon>Streptophyta</taxon>
        <taxon>Embryophyta</taxon>
        <taxon>Tracheophyta</taxon>
        <taxon>Spermatophyta</taxon>
        <taxon>Magnoliopsida</taxon>
        <taxon>eudicotyledons</taxon>
        <taxon>Gunneridae</taxon>
        <taxon>Pentapetalae</taxon>
        <taxon>asterids</taxon>
        <taxon>lamiids</taxon>
        <taxon>Solanales</taxon>
        <taxon>Solanaceae</taxon>
        <taxon>Solanoideae</taxon>
        <taxon>Solaneae</taxon>
        <taxon>Solanum</taxon>
    </lineage>
</organism>
<protein>
    <submittedName>
        <fullName evidence="2">Putative ovule protein</fullName>
    </submittedName>
</protein>